<gene>
    <name evidence="1" type="ORF">BDR25DRAFT_339300</name>
</gene>
<proteinExistence type="predicted"/>
<accession>A0ACB6RA57</accession>
<dbReference type="EMBL" id="MU003494">
    <property type="protein sequence ID" value="KAF2476194.1"/>
    <property type="molecule type" value="Genomic_DNA"/>
</dbReference>
<sequence length="302" mass="34965">MDMCCLEEIASLVERWKSLRNLFFFLCKVAGQAISSWTSKRGPGCHEQELVEPLVLRTVIEHIQIQNDRHEQILRFSIYDNHDDHSMFGKAADYYMGWSFGGLLLKQNGVARVVPQERQRFLEMLNTPYPILRNSEAPQELSMSNLADYTVEEPDWAIQDDISLGSDIKFQDWLLSHELRRGHRLRRVRKQQFFAPWYFPCNMAGPDLVFMLNHEQQPENRILWAIQVKTGVSKVSKEDSFNVIRTLDPNLWFQGLVTKTRVKILRQPQRLGPQLQILTILVVTSLSVSDFTDSTSLANGLS</sequence>
<dbReference type="Proteomes" id="UP000799755">
    <property type="component" value="Unassembled WGS sequence"/>
</dbReference>
<comment type="caution">
    <text evidence="1">The sequence shown here is derived from an EMBL/GenBank/DDBJ whole genome shotgun (WGS) entry which is preliminary data.</text>
</comment>
<protein>
    <submittedName>
        <fullName evidence="1">Uncharacterized protein</fullName>
    </submittedName>
</protein>
<evidence type="ECO:0000313" key="2">
    <source>
        <dbReference type="Proteomes" id="UP000799755"/>
    </source>
</evidence>
<organism evidence="1 2">
    <name type="scientific">Lindgomyces ingoldianus</name>
    <dbReference type="NCBI Taxonomy" id="673940"/>
    <lineage>
        <taxon>Eukaryota</taxon>
        <taxon>Fungi</taxon>
        <taxon>Dikarya</taxon>
        <taxon>Ascomycota</taxon>
        <taxon>Pezizomycotina</taxon>
        <taxon>Dothideomycetes</taxon>
        <taxon>Pleosporomycetidae</taxon>
        <taxon>Pleosporales</taxon>
        <taxon>Lindgomycetaceae</taxon>
        <taxon>Lindgomyces</taxon>
    </lineage>
</organism>
<reference evidence="1" key="1">
    <citation type="journal article" date="2020" name="Stud. Mycol.">
        <title>101 Dothideomycetes genomes: a test case for predicting lifestyles and emergence of pathogens.</title>
        <authorList>
            <person name="Haridas S."/>
            <person name="Albert R."/>
            <person name="Binder M."/>
            <person name="Bloem J."/>
            <person name="Labutti K."/>
            <person name="Salamov A."/>
            <person name="Andreopoulos B."/>
            <person name="Baker S."/>
            <person name="Barry K."/>
            <person name="Bills G."/>
            <person name="Bluhm B."/>
            <person name="Cannon C."/>
            <person name="Castanera R."/>
            <person name="Culley D."/>
            <person name="Daum C."/>
            <person name="Ezra D."/>
            <person name="Gonzalez J."/>
            <person name="Henrissat B."/>
            <person name="Kuo A."/>
            <person name="Liang C."/>
            <person name="Lipzen A."/>
            <person name="Lutzoni F."/>
            <person name="Magnuson J."/>
            <person name="Mondo S."/>
            <person name="Nolan M."/>
            <person name="Ohm R."/>
            <person name="Pangilinan J."/>
            <person name="Park H.-J."/>
            <person name="Ramirez L."/>
            <person name="Alfaro M."/>
            <person name="Sun H."/>
            <person name="Tritt A."/>
            <person name="Yoshinaga Y."/>
            <person name="Zwiers L.-H."/>
            <person name="Turgeon B."/>
            <person name="Goodwin S."/>
            <person name="Spatafora J."/>
            <person name="Crous P."/>
            <person name="Grigoriev I."/>
        </authorList>
    </citation>
    <scope>NUCLEOTIDE SEQUENCE</scope>
    <source>
        <strain evidence="1">ATCC 200398</strain>
    </source>
</reference>
<evidence type="ECO:0000313" key="1">
    <source>
        <dbReference type="EMBL" id="KAF2476194.1"/>
    </source>
</evidence>
<name>A0ACB6RA57_9PLEO</name>
<keyword evidence="2" id="KW-1185">Reference proteome</keyword>